<reference evidence="8 9" key="1">
    <citation type="submission" date="2014-04" db="EMBL/GenBank/DDBJ databases">
        <authorList>
            <consortium name="DOE Joint Genome Institute"/>
            <person name="Kuo A."/>
            <person name="Kohler A."/>
            <person name="Nagy L.G."/>
            <person name="Floudas D."/>
            <person name="Copeland A."/>
            <person name="Barry K.W."/>
            <person name="Cichocki N."/>
            <person name="Veneault-Fourrey C."/>
            <person name="LaButti K."/>
            <person name="Lindquist E.A."/>
            <person name="Lipzen A."/>
            <person name="Lundell T."/>
            <person name="Morin E."/>
            <person name="Murat C."/>
            <person name="Sun H."/>
            <person name="Tunlid A."/>
            <person name="Henrissat B."/>
            <person name="Grigoriev I.V."/>
            <person name="Hibbett D.S."/>
            <person name="Martin F."/>
            <person name="Nordberg H.P."/>
            <person name="Cantor M.N."/>
            <person name="Hua S.X."/>
        </authorList>
    </citation>
    <scope>NUCLEOTIDE SEQUENCE [LARGE SCALE GENOMIC DNA]</scope>
    <source>
        <strain evidence="8 9">Foug A</strain>
    </source>
</reference>
<feature type="compositionally biased region" description="Basic and acidic residues" evidence="6">
    <location>
        <begin position="792"/>
        <end position="807"/>
    </location>
</feature>
<evidence type="ECO:0000313" key="9">
    <source>
        <dbReference type="Proteomes" id="UP000053989"/>
    </source>
</evidence>
<feature type="region of interest" description="Disordered" evidence="6">
    <location>
        <begin position="17"/>
        <end position="99"/>
    </location>
</feature>
<evidence type="ECO:0000256" key="6">
    <source>
        <dbReference type="SAM" id="MobiDB-lite"/>
    </source>
</evidence>
<accession>A0A0C3DRI5</accession>
<evidence type="ECO:0000256" key="5">
    <source>
        <dbReference type="ARBA" id="ARBA00023136"/>
    </source>
</evidence>
<feature type="transmembrane region" description="Helical" evidence="7">
    <location>
        <begin position="518"/>
        <end position="540"/>
    </location>
</feature>
<evidence type="ECO:0000256" key="7">
    <source>
        <dbReference type="SAM" id="Phobius"/>
    </source>
</evidence>
<feature type="compositionally biased region" description="Pro residues" evidence="6">
    <location>
        <begin position="726"/>
        <end position="747"/>
    </location>
</feature>
<feature type="transmembrane region" description="Helical" evidence="7">
    <location>
        <begin position="219"/>
        <end position="239"/>
    </location>
</feature>
<feature type="transmembrane region" description="Helical" evidence="7">
    <location>
        <begin position="371"/>
        <end position="397"/>
    </location>
</feature>
<feature type="region of interest" description="Disordered" evidence="6">
    <location>
        <begin position="693"/>
        <end position="712"/>
    </location>
</feature>
<name>A0A0C3DRI5_9AGAM</name>
<evidence type="ECO:0000256" key="4">
    <source>
        <dbReference type="ARBA" id="ARBA00022989"/>
    </source>
</evidence>
<feature type="transmembrane region" description="Helical" evidence="7">
    <location>
        <begin position="620"/>
        <end position="641"/>
    </location>
</feature>
<feature type="transmembrane region" description="Helical" evidence="7">
    <location>
        <begin position="325"/>
        <end position="346"/>
    </location>
</feature>
<feature type="region of interest" description="Disordered" evidence="6">
    <location>
        <begin position="123"/>
        <end position="212"/>
    </location>
</feature>
<dbReference type="AlphaFoldDB" id="A0A0C3DRI5"/>
<dbReference type="PANTHER" id="PTHR12385">
    <property type="entry name" value="CHOLINE TRANSPORTER-LIKE (SLC FAMILY 44)"/>
    <property type="match status" value="1"/>
</dbReference>
<dbReference type="GO" id="GO:0022857">
    <property type="term" value="F:transmembrane transporter activity"/>
    <property type="evidence" value="ECO:0007669"/>
    <property type="project" value="InterPro"/>
</dbReference>
<keyword evidence="9" id="KW-1185">Reference proteome</keyword>
<feature type="compositionally biased region" description="Polar residues" evidence="6">
    <location>
        <begin position="34"/>
        <end position="43"/>
    </location>
</feature>
<feature type="transmembrane region" description="Helical" evidence="7">
    <location>
        <begin position="587"/>
        <end position="608"/>
    </location>
</feature>
<feature type="compositionally biased region" description="Basic and acidic residues" evidence="6">
    <location>
        <begin position="52"/>
        <end position="61"/>
    </location>
</feature>
<dbReference type="GO" id="GO:0005886">
    <property type="term" value="C:plasma membrane"/>
    <property type="evidence" value="ECO:0007669"/>
    <property type="project" value="TreeGrafter"/>
</dbReference>
<dbReference type="STRING" id="1036808.A0A0C3DRI5"/>
<feature type="transmembrane region" description="Helical" evidence="7">
    <location>
        <begin position="259"/>
        <end position="280"/>
    </location>
</feature>
<dbReference type="OrthoDB" id="420519at2759"/>
<feature type="transmembrane region" description="Helical" evidence="7">
    <location>
        <begin position="417"/>
        <end position="436"/>
    </location>
</feature>
<feature type="region of interest" description="Disordered" evidence="6">
    <location>
        <begin position="765"/>
        <end position="843"/>
    </location>
</feature>
<evidence type="ECO:0000256" key="3">
    <source>
        <dbReference type="ARBA" id="ARBA00022692"/>
    </source>
</evidence>
<organism evidence="8 9">
    <name type="scientific">Scleroderma citrinum Foug A</name>
    <dbReference type="NCBI Taxonomy" id="1036808"/>
    <lineage>
        <taxon>Eukaryota</taxon>
        <taxon>Fungi</taxon>
        <taxon>Dikarya</taxon>
        <taxon>Basidiomycota</taxon>
        <taxon>Agaricomycotina</taxon>
        <taxon>Agaricomycetes</taxon>
        <taxon>Agaricomycetidae</taxon>
        <taxon>Boletales</taxon>
        <taxon>Sclerodermatineae</taxon>
        <taxon>Sclerodermataceae</taxon>
        <taxon>Scleroderma</taxon>
    </lineage>
</organism>
<feature type="transmembrane region" description="Helical" evidence="7">
    <location>
        <begin position="287"/>
        <end position="313"/>
    </location>
</feature>
<comment type="subcellular location">
    <subcellularLocation>
        <location evidence="1">Membrane</location>
        <topology evidence="1">Multi-pass membrane protein</topology>
    </subcellularLocation>
</comment>
<reference evidence="9" key="2">
    <citation type="submission" date="2015-01" db="EMBL/GenBank/DDBJ databases">
        <title>Evolutionary Origins and Diversification of the Mycorrhizal Mutualists.</title>
        <authorList>
            <consortium name="DOE Joint Genome Institute"/>
            <consortium name="Mycorrhizal Genomics Consortium"/>
            <person name="Kohler A."/>
            <person name="Kuo A."/>
            <person name="Nagy L.G."/>
            <person name="Floudas D."/>
            <person name="Copeland A."/>
            <person name="Barry K.W."/>
            <person name="Cichocki N."/>
            <person name="Veneault-Fourrey C."/>
            <person name="LaButti K."/>
            <person name="Lindquist E.A."/>
            <person name="Lipzen A."/>
            <person name="Lundell T."/>
            <person name="Morin E."/>
            <person name="Murat C."/>
            <person name="Riley R."/>
            <person name="Ohm R."/>
            <person name="Sun H."/>
            <person name="Tunlid A."/>
            <person name="Henrissat B."/>
            <person name="Grigoriev I.V."/>
            <person name="Hibbett D.S."/>
            <person name="Martin F."/>
        </authorList>
    </citation>
    <scope>NUCLEOTIDE SEQUENCE [LARGE SCALE GENOMIC DNA]</scope>
    <source>
        <strain evidence="9">Foug A</strain>
    </source>
</reference>
<evidence type="ECO:0000256" key="1">
    <source>
        <dbReference type="ARBA" id="ARBA00004141"/>
    </source>
</evidence>
<proteinExistence type="inferred from homology"/>
<keyword evidence="4 7" id="KW-1133">Transmembrane helix</keyword>
<dbReference type="PANTHER" id="PTHR12385:SF88">
    <property type="entry name" value="CHOLINE TRANSPORTER-LIKE PROTEIN CTL1"/>
    <property type="match status" value="1"/>
</dbReference>
<gene>
    <name evidence="8" type="ORF">SCLCIDRAFT_1218549</name>
</gene>
<feature type="transmembrane region" description="Helical" evidence="7">
    <location>
        <begin position="484"/>
        <end position="506"/>
    </location>
</feature>
<dbReference type="InterPro" id="IPR007603">
    <property type="entry name" value="Choline_transptr-like"/>
</dbReference>
<sequence>MAKSFAQYASQFLLQQNNPESSLSSSQPLFFSFTTDDGSQAGNHDTDLDDRDDPHLRESRASRASGRGGGRVRRANQMDDEDPYLRMDEDDFPPGASRHAAQSIPLMSSNYDQAESQDFPKGWLAHQASPPRRPRSPSPSSSSSSLDSPGSLARWSAPRDTRLKTPPPPPPRQSHEPVSLSLTESLLPRDGTTRPIDVFSLPDPQRPSRSRRKFNDSSWTIVWCTGAAICLFFSILLLFLRKPGKSRGPVPYTTLLHTIPLLTILTFLSAAVAYVHIFLLRIFVRPVMVATSLFIPATLFISAIWAFVGSFMWDGDQEPTWGETVGLRLFSLIPLVLSLITARRLVDLPREIHSTSSVLDLTSELLMANPFLLALSPAILLVTLLASIPFLTLIFRLVLIGYIESASGSVEGHLREWADWAIVGAVIVWLWSWGVARGVLRTTCAGVIGAWYYADPHDPPRLPTDTHIIHAALFRAAYPSLGSIVLSALILAGIRTLNLITIALRLLPSYFPLVLRPWLQPLAVGSGIAVGYLETVTSALSRYALIYTGLTGDPFFPSARRARALTVAVETADAGRFRRKFKTEPQLTMLTYAPLTLTFPFALLTYLFVAHTLAAPNSALGAAVLAGGVTALVGLYCVGLVKDVADVLYLCYCIDKDSGHRRREEVFSAFEYELQPRAQPFTTGAAVATPTNIAPRTQHTPPPAPTPSFASPALLMQTPTQHMPDTTPPARQPRPQPQLAQPTPPHALPSLQLVSAVPAPALALAQQQPRPPPAESVHPVPPPATPDTDLDPFEHEPLGFEERRREAVMPYDLSLDGGDGDDGDESDMEYGQTSQLLPGSGIF</sequence>
<evidence type="ECO:0000313" key="8">
    <source>
        <dbReference type="EMBL" id="KIM58586.1"/>
    </source>
</evidence>
<dbReference type="InParanoid" id="A0A0C3DRI5"/>
<feature type="compositionally biased region" description="Acidic residues" evidence="6">
    <location>
        <begin position="818"/>
        <end position="828"/>
    </location>
</feature>
<protein>
    <recommendedName>
        <fullName evidence="10">Plasma-membrane choline transporter-domain-containing protein</fullName>
    </recommendedName>
</protein>
<feature type="compositionally biased region" description="Low complexity" evidence="6">
    <location>
        <begin position="17"/>
        <end position="33"/>
    </location>
</feature>
<feature type="compositionally biased region" description="Pro residues" evidence="6">
    <location>
        <begin position="769"/>
        <end position="785"/>
    </location>
</feature>
<evidence type="ECO:0000256" key="2">
    <source>
        <dbReference type="ARBA" id="ARBA00007168"/>
    </source>
</evidence>
<keyword evidence="5 7" id="KW-0472">Membrane</keyword>
<dbReference type="Proteomes" id="UP000053989">
    <property type="component" value="Unassembled WGS sequence"/>
</dbReference>
<dbReference type="Pfam" id="PF04515">
    <property type="entry name" value="Choline_transpo"/>
    <property type="match status" value="1"/>
</dbReference>
<feature type="compositionally biased region" description="Acidic residues" evidence="6">
    <location>
        <begin position="78"/>
        <end position="92"/>
    </location>
</feature>
<feature type="region of interest" description="Disordered" evidence="6">
    <location>
        <begin position="719"/>
        <end position="748"/>
    </location>
</feature>
<comment type="similarity">
    <text evidence="2">Belongs to the CTL (choline transporter-like) family.</text>
</comment>
<dbReference type="EMBL" id="KN822084">
    <property type="protein sequence ID" value="KIM58586.1"/>
    <property type="molecule type" value="Genomic_DNA"/>
</dbReference>
<keyword evidence="3 7" id="KW-0812">Transmembrane</keyword>
<dbReference type="HOGENOM" id="CLU_008052_0_0_1"/>
<evidence type="ECO:0008006" key="10">
    <source>
        <dbReference type="Google" id="ProtNLM"/>
    </source>
</evidence>